<dbReference type="Proteomes" id="UP000247078">
    <property type="component" value="Unassembled WGS sequence"/>
</dbReference>
<evidence type="ECO:0000313" key="2">
    <source>
        <dbReference type="EMBL" id="PWW37339.1"/>
    </source>
</evidence>
<gene>
    <name evidence="2" type="ORF">DET56_109225</name>
</gene>
<dbReference type="AlphaFoldDB" id="A0A855Y3L7"/>
<proteinExistence type="predicted"/>
<accession>A0A855Y3L7</accession>
<sequence length="47" mass="5669">MKNQNLEPYEREFLKILARQLQRNLEKKKQMNESDKKVDSPKPLDPV</sequence>
<organism evidence="2 3">
    <name type="scientific">Paenibacillus pabuli</name>
    <dbReference type="NCBI Taxonomy" id="1472"/>
    <lineage>
        <taxon>Bacteria</taxon>
        <taxon>Bacillati</taxon>
        <taxon>Bacillota</taxon>
        <taxon>Bacilli</taxon>
        <taxon>Bacillales</taxon>
        <taxon>Paenibacillaceae</taxon>
        <taxon>Paenibacillus</taxon>
    </lineage>
</organism>
<dbReference type="EMBL" id="QGTZ01000009">
    <property type="protein sequence ID" value="PWW37339.1"/>
    <property type="molecule type" value="Genomic_DNA"/>
</dbReference>
<comment type="caution">
    <text evidence="2">The sequence shown here is derived from an EMBL/GenBank/DDBJ whole genome shotgun (WGS) entry which is preliminary data.</text>
</comment>
<evidence type="ECO:0000256" key="1">
    <source>
        <dbReference type="SAM" id="MobiDB-lite"/>
    </source>
</evidence>
<evidence type="ECO:0000313" key="3">
    <source>
        <dbReference type="Proteomes" id="UP000247078"/>
    </source>
</evidence>
<feature type="region of interest" description="Disordered" evidence="1">
    <location>
        <begin position="25"/>
        <end position="47"/>
    </location>
</feature>
<name>A0A855Y3L7_9BACL</name>
<protein>
    <submittedName>
        <fullName evidence="2">Uncharacterized protein</fullName>
    </submittedName>
</protein>
<reference evidence="2 3" key="1">
    <citation type="submission" date="2018-05" db="EMBL/GenBank/DDBJ databases">
        <title>Freshwater and sediment microbial communities from various areas in North America, analyzing microbe dynamics in response to fracking.</title>
        <authorList>
            <person name="Lamendella R."/>
        </authorList>
    </citation>
    <scope>NUCLEOTIDE SEQUENCE [LARGE SCALE GENOMIC DNA]</scope>
    <source>
        <strain evidence="2 3">DB-3</strain>
    </source>
</reference>